<feature type="domain" description="PRD" evidence="10">
    <location>
        <begin position="436"/>
        <end position="541"/>
    </location>
</feature>
<dbReference type="Proteomes" id="UP000638836">
    <property type="component" value="Unassembled WGS sequence"/>
</dbReference>
<dbReference type="PROSITE" id="PS50045">
    <property type="entry name" value="SIGMA54_INTERACT_4"/>
    <property type="match status" value="1"/>
</dbReference>
<dbReference type="InterPro" id="IPR003593">
    <property type="entry name" value="AAA+_ATPase"/>
</dbReference>
<dbReference type="Pfam" id="PF00158">
    <property type="entry name" value="Sigma54_activat"/>
    <property type="match status" value="1"/>
</dbReference>
<evidence type="ECO:0000256" key="4">
    <source>
        <dbReference type="ARBA" id="ARBA00022840"/>
    </source>
</evidence>
<keyword evidence="4" id="KW-0067">ATP-binding</keyword>
<keyword evidence="12" id="KW-1185">Reference proteome</keyword>
<dbReference type="PANTHER" id="PTHR32071">
    <property type="entry name" value="TRANSCRIPTIONAL REGULATORY PROTEIN"/>
    <property type="match status" value="1"/>
</dbReference>
<dbReference type="InterPro" id="IPR036388">
    <property type="entry name" value="WH-like_DNA-bd_sf"/>
</dbReference>
<dbReference type="SUPFAM" id="SSF52540">
    <property type="entry name" value="P-loop containing nucleoside triphosphate hydrolases"/>
    <property type="match status" value="1"/>
</dbReference>
<dbReference type="InterPro" id="IPR004701">
    <property type="entry name" value="PTS_EIIA_man-typ"/>
</dbReference>
<gene>
    <name evidence="11" type="ORF">GLO26_01205</name>
</gene>
<dbReference type="InterPro" id="IPR036390">
    <property type="entry name" value="WH_DNA-bd_sf"/>
</dbReference>
<dbReference type="Pfam" id="PF03610">
    <property type="entry name" value="EIIA-man"/>
    <property type="match status" value="1"/>
</dbReference>
<comment type="caution">
    <text evidence="11">The sequence shown here is derived from an EMBL/GenBank/DDBJ whole genome shotgun (WGS) entry which is preliminary data.</text>
</comment>
<dbReference type="SUPFAM" id="SSF46785">
    <property type="entry name" value="Winged helix' DNA-binding domain"/>
    <property type="match status" value="1"/>
</dbReference>
<dbReference type="InterPro" id="IPR036634">
    <property type="entry name" value="PRD_sf"/>
</dbReference>
<proteinExistence type="predicted"/>
<feature type="domain" description="PRD" evidence="10">
    <location>
        <begin position="794"/>
        <end position="899"/>
    </location>
</feature>
<sequence>MTNNRKKLVLDYLNELDTPVTAKEIASALSLDRANISRYLNELYKENQIKKMPGRPVLYQAISINEANQKEDSNKKAFSRLIGYEASLKEMVQQAKAAILYPPNGLHTIIFGQTGTGKSLFAECMYQYALESNALTKDAPFITYNCADYAQNPQLLFGHIFGVKKGSYTGATQDRTGLLHQANNGILFLDEIHRLPPEGQEMLFTFIDKGIYRPLGESNETYHANVLIIGATTEKSDVLLSTFTRRIPMAITLPELAERTIEERYELIDSFLKQEAQRLNQKITIKREVLLAFMLYQPEGNIGQFQRDLKLVCAKAFLNFRTEKRSSLKIDQKDLPLQVQKGLLSIKEMPKQMERLIQQDKAEFTYRPVNEGSESLIKQQPEMAIDPLTAKNLVKKTNKNLLEDYQLEGLNHKEQKTYFNEYVKTLSATSYIRKQMIDPVLKNLIEQMYLVAKKRLHRSYSSKIEFAFALHLQSALERIEEKQQIDFPNLNEIRKNYSKEFQVAIDLSAMIEETYSVEIPFEEIGFITLFLTKQEETEIPQVQEKTTAIMVLMHGKTTASSMMETVKELLETEVGIAINMPLTMKVQDMYNRVRQTIMEDKEMYQQGLLILTDMGSLNTFGNMLAEDLGLRIKSLPMVSTQVVLEAVRMASIGRTLEDIYQSCQTVLKSSTKQLTLMDKKKQKAILVTCFTGEGVAKKLEQRIRPVMDSAKVSIIPLQFLHREAFKQRIDQLMETYDIKAIVGTVEFDYQNIPFYTTYDIFNDEKLLLLKNQIEEELPINEMIQSLTGTLKKVGSIQQLMRFLQKLMQQLKNQLNVMIPAGVETGMMLHVAFLIEGLKTGTIVRKFSNLEEYAKKNRMTMDVIKATLIPLEKQYQIAIPEDEIAYIAQMIIENEVKFHI</sequence>
<dbReference type="SUPFAM" id="SSF53062">
    <property type="entry name" value="PTS system fructose IIA component-like"/>
    <property type="match status" value="1"/>
</dbReference>
<dbReference type="Gene3D" id="3.40.50.300">
    <property type="entry name" value="P-loop containing nucleotide triphosphate hydrolases"/>
    <property type="match status" value="1"/>
</dbReference>
<evidence type="ECO:0000256" key="5">
    <source>
        <dbReference type="ARBA" id="ARBA00023015"/>
    </source>
</evidence>
<dbReference type="InterPro" id="IPR011608">
    <property type="entry name" value="PRD"/>
</dbReference>
<keyword evidence="7" id="KW-0804">Transcription</keyword>
<dbReference type="SMART" id="SM00382">
    <property type="entry name" value="AAA"/>
    <property type="match status" value="1"/>
</dbReference>
<dbReference type="InterPro" id="IPR002078">
    <property type="entry name" value="Sigma_54_int"/>
</dbReference>
<dbReference type="InterPro" id="IPR036662">
    <property type="entry name" value="PTS_EIIA_man-typ_sf"/>
</dbReference>
<feature type="domain" description="Sigma-54 factor interaction" evidence="8">
    <location>
        <begin position="81"/>
        <end position="314"/>
    </location>
</feature>
<dbReference type="SUPFAM" id="SSF63520">
    <property type="entry name" value="PTS-regulatory domain, PRD"/>
    <property type="match status" value="2"/>
</dbReference>
<dbReference type="PROSITE" id="PS00676">
    <property type="entry name" value="SIGMA54_INTERACT_2"/>
    <property type="match status" value="1"/>
</dbReference>
<dbReference type="Gene3D" id="3.40.50.510">
    <property type="entry name" value="Phosphotransferase system, mannose-type IIA component"/>
    <property type="match status" value="1"/>
</dbReference>
<dbReference type="PROSITE" id="PS51096">
    <property type="entry name" value="PTS_EIIA_TYPE_4"/>
    <property type="match status" value="1"/>
</dbReference>
<dbReference type="InterPro" id="IPR006793">
    <property type="entry name" value="FaeA"/>
</dbReference>
<evidence type="ECO:0000256" key="6">
    <source>
        <dbReference type="ARBA" id="ARBA00023125"/>
    </source>
</evidence>
<evidence type="ECO:0000256" key="1">
    <source>
        <dbReference type="ARBA" id="ARBA00020887"/>
    </source>
</evidence>
<evidence type="ECO:0000259" key="8">
    <source>
        <dbReference type="PROSITE" id="PS50045"/>
    </source>
</evidence>
<dbReference type="PROSITE" id="PS51372">
    <property type="entry name" value="PRD_2"/>
    <property type="match status" value="2"/>
</dbReference>
<dbReference type="InterPro" id="IPR025943">
    <property type="entry name" value="Sigma_54_int_dom_ATP-bd_2"/>
</dbReference>
<dbReference type="CDD" id="cd00009">
    <property type="entry name" value="AAA"/>
    <property type="match status" value="1"/>
</dbReference>
<dbReference type="EMBL" id="WNJQ01000001">
    <property type="protein sequence ID" value="MBC9824446.1"/>
    <property type="molecule type" value="Genomic_DNA"/>
</dbReference>
<dbReference type="PANTHER" id="PTHR32071:SF38">
    <property type="entry name" value="PSP OPERON TRANSCRIPTIONAL ACTIVATOR"/>
    <property type="match status" value="1"/>
</dbReference>
<evidence type="ECO:0000256" key="7">
    <source>
        <dbReference type="ARBA" id="ARBA00023163"/>
    </source>
</evidence>
<protein>
    <recommendedName>
        <fullName evidence="1">DNA translocase FtsK</fullName>
    </recommendedName>
</protein>
<dbReference type="RefSeq" id="WP_187948440.1">
    <property type="nucleotide sequence ID" value="NZ_WNJQ01000001.1"/>
</dbReference>
<dbReference type="Pfam" id="PF00874">
    <property type="entry name" value="PRD"/>
    <property type="match status" value="2"/>
</dbReference>
<evidence type="ECO:0000313" key="12">
    <source>
        <dbReference type="Proteomes" id="UP000638836"/>
    </source>
</evidence>
<evidence type="ECO:0000256" key="3">
    <source>
        <dbReference type="ARBA" id="ARBA00022741"/>
    </source>
</evidence>
<keyword evidence="2" id="KW-0808">Transferase</keyword>
<dbReference type="Pfam" id="PF04703">
    <property type="entry name" value="FaeA"/>
    <property type="match status" value="1"/>
</dbReference>
<name>A0ABR7T923_9LACT</name>
<keyword evidence="6" id="KW-0238">DNA-binding</keyword>
<dbReference type="Gene3D" id="1.10.10.10">
    <property type="entry name" value="Winged helix-like DNA-binding domain superfamily/Winged helix DNA-binding domain"/>
    <property type="match status" value="1"/>
</dbReference>
<evidence type="ECO:0000259" key="10">
    <source>
        <dbReference type="PROSITE" id="PS51372"/>
    </source>
</evidence>
<evidence type="ECO:0000259" key="9">
    <source>
        <dbReference type="PROSITE" id="PS51096"/>
    </source>
</evidence>
<keyword evidence="3" id="KW-0547">Nucleotide-binding</keyword>
<reference evidence="11 12" key="1">
    <citation type="journal article" date="2020" name="Microorganisms">
        <title>New Insight into Antimicrobial Compounds from Food and Marine-Sourced Carnobacterium Species through Phenotype and Genome Analyses.</title>
        <authorList>
            <person name="Begrem S."/>
            <person name="Ivaniuk F."/>
            <person name="Gigout-Chevalier F."/>
            <person name="Kolypczuk L."/>
            <person name="Bonnetot S."/>
            <person name="Leroi F."/>
            <person name="Grovel O."/>
            <person name="Delbarre-Ladrat C."/>
            <person name="Passerini D."/>
        </authorList>
    </citation>
    <scope>NUCLEOTIDE SEQUENCE [LARGE SCALE GENOMIC DNA]</scope>
    <source>
        <strain evidence="11 12">MIP2551</strain>
    </source>
</reference>
<evidence type="ECO:0000313" key="11">
    <source>
        <dbReference type="EMBL" id="MBC9824446.1"/>
    </source>
</evidence>
<accession>A0ABR7T923</accession>
<evidence type="ECO:0000256" key="2">
    <source>
        <dbReference type="ARBA" id="ARBA00022679"/>
    </source>
</evidence>
<dbReference type="InterPro" id="IPR027417">
    <property type="entry name" value="P-loop_NTPase"/>
</dbReference>
<organism evidence="11 12">
    <name type="scientific">Carnobacterium inhibens</name>
    <dbReference type="NCBI Taxonomy" id="147709"/>
    <lineage>
        <taxon>Bacteria</taxon>
        <taxon>Bacillati</taxon>
        <taxon>Bacillota</taxon>
        <taxon>Bacilli</taxon>
        <taxon>Lactobacillales</taxon>
        <taxon>Carnobacteriaceae</taxon>
        <taxon>Carnobacterium</taxon>
    </lineage>
</organism>
<keyword evidence="5" id="KW-0805">Transcription regulation</keyword>
<dbReference type="Gene3D" id="1.10.1790.10">
    <property type="entry name" value="PRD domain"/>
    <property type="match status" value="2"/>
</dbReference>
<feature type="domain" description="PTS EIIA type-4" evidence="9">
    <location>
        <begin position="546"/>
        <end position="674"/>
    </location>
</feature>